<dbReference type="Proteomes" id="UP000013785">
    <property type="component" value="Unassembled WGS sequence"/>
</dbReference>
<organism evidence="1 2">
    <name type="scientific">Enterococcus phoeniculicola ATCC BAA-412</name>
    <dbReference type="NCBI Taxonomy" id="1158610"/>
    <lineage>
        <taxon>Bacteria</taxon>
        <taxon>Bacillati</taxon>
        <taxon>Bacillota</taxon>
        <taxon>Bacilli</taxon>
        <taxon>Lactobacillales</taxon>
        <taxon>Enterococcaceae</taxon>
        <taxon>Enterococcus</taxon>
    </lineage>
</organism>
<dbReference type="PROSITE" id="PS51257">
    <property type="entry name" value="PROKAR_LIPOPROTEIN"/>
    <property type="match status" value="1"/>
</dbReference>
<sequence>MKKILFLLITASVFLVGCQPIEEWKTIGEQTDSQSTNGNQLSETVSLAFQKSSFTFQSVILKEKQLIVSIDWENEDDKALSFSECYASFSAYIDDEQLVLTAPGTSEKIAPGESQQLNFTFENVQHDQSIRLLFEIEPTSEQAKHFDIFLG</sequence>
<accession>R3TLD1</accession>
<dbReference type="AlphaFoldDB" id="R3TLD1"/>
<dbReference type="RefSeq" id="WP_010769262.1">
    <property type="nucleotide sequence ID" value="NZ_ASWE01000001.1"/>
</dbReference>
<evidence type="ECO:0000313" key="1">
    <source>
        <dbReference type="EMBL" id="EOL42274.1"/>
    </source>
</evidence>
<dbReference type="EMBL" id="AJAT01000017">
    <property type="protein sequence ID" value="EOL42274.1"/>
    <property type="molecule type" value="Genomic_DNA"/>
</dbReference>
<name>R3TLD1_9ENTE</name>
<dbReference type="OrthoDB" id="9975329at2"/>
<protein>
    <recommendedName>
        <fullName evidence="3">DUF5067 domain-containing protein</fullName>
    </recommendedName>
</protein>
<comment type="caution">
    <text evidence="1">The sequence shown here is derived from an EMBL/GenBank/DDBJ whole genome shotgun (WGS) entry which is preliminary data.</text>
</comment>
<gene>
    <name evidence="1" type="ORF">UC3_02625</name>
</gene>
<dbReference type="PATRIC" id="fig|1158610.3.peg.2607"/>
<dbReference type="HOGENOM" id="CLU_1728570_0_0_9"/>
<evidence type="ECO:0000313" key="2">
    <source>
        <dbReference type="Proteomes" id="UP000013785"/>
    </source>
</evidence>
<evidence type="ECO:0008006" key="3">
    <source>
        <dbReference type="Google" id="ProtNLM"/>
    </source>
</evidence>
<keyword evidence="2" id="KW-1185">Reference proteome</keyword>
<reference evidence="1 2" key="1">
    <citation type="submission" date="2013-02" db="EMBL/GenBank/DDBJ databases">
        <title>The Genome Sequence of Enterococcus phoeniculicola BAA-412.</title>
        <authorList>
            <consortium name="The Broad Institute Genome Sequencing Platform"/>
            <consortium name="The Broad Institute Genome Sequencing Center for Infectious Disease"/>
            <person name="Earl A.M."/>
            <person name="Gilmore M.S."/>
            <person name="Lebreton F."/>
            <person name="Walker B."/>
            <person name="Young S.K."/>
            <person name="Zeng Q."/>
            <person name="Gargeya S."/>
            <person name="Fitzgerald M."/>
            <person name="Haas B."/>
            <person name="Abouelleil A."/>
            <person name="Alvarado L."/>
            <person name="Arachchi H.M."/>
            <person name="Berlin A.M."/>
            <person name="Chapman S.B."/>
            <person name="Dewar J."/>
            <person name="Goldberg J."/>
            <person name="Griggs A."/>
            <person name="Gujja S."/>
            <person name="Hansen M."/>
            <person name="Howarth C."/>
            <person name="Imamovic A."/>
            <person name="Larimer J."/>
            <person name="McCowan C."/>
            <person name="Murphy C."/>
            <person name="Neiman D."/>
            <person name="Pearson M."/>
            <person name="Priest M."/>
            <person name="Roberts A."/>
            <person name="Saif S."/>
            <person name="Shea T."/>
            <person name="Sisk P."/>
            <person name="Sykes S."/>
            <person name="Wortman J."/>
            <person name="Nusbaum C."/>
            <person name="Birren B."/>
        </authorList>
    </citation>
    <scope>NUCLEOTIDE SEQUENCE [LARGE SCALE GENOMIC DNA]</scope>
    <source>
        <strain evidence="1 2">ATCC BAA-412</strain>
    </source>
</reference>
<proteinExistence type="predicted"/>